<dbReference type="Pfam" id="PF00482">
    <property type="entry name" value="T2SSF"/>
    <property type="match status" value="1"/>
</dbReference>
<dbReference type="Proteomes" id="UP000632535">
    <property type="component" value="Unassembled WGS sequence"/>
</dbReference>
<name>A0ABQ2B059_9MICO</name>
<evidence type="ECO:0000259" key="8">
    <source>
        <dbReference type="Pfam" id="PF00482"/>
    </source>
</evidence>
<evidence type="ECO:0000256" key="1">
    <source>
        <dbReference type="ARBA" id="ARBA00004651"/>
    </source>
</evidence>
<evidence type="ECO:0000256" key="5">
    <source>
        <dbReference type="ARBA" id="ARBA00023136"/>
    </source>
</evidence>
<accession>A0ABQ2B059</accession>
<evidence type="ECO:0000256" key="4">
    <source>
        <dbReference type="ARBA" id="ARBA00022989"/>
    </source>
</evidence>
<proteinExistence type="predicted"/>
<evidence type="ECO:0000256" key="3">
    <source>
        <dbReference type="ARBA" id="ARBA00022692"/>
    </source>
</evidence>
<keyword evidence="4 7" id="KW-1133">Transmembrane helix</keyword>
<comment type="caution">
    <text evidence="9">The sequence shown here is derived from an EMBL/GenBank/DDBJ whole genome shotgun (WGS) entry which is preliminary data.</text>
</comment>
<comment type="subcellular location">
    <subcellularLocation>
        <location evidence="1">Cell membrane</location>
        <topology evidence="1">Multi-pass membrane protein</topology>
    </subcellularLocation>
</comment>
<dbReference type="InterPro" id="IPR018076">
    <property type="entry name" value="T2SS_GspF_dom"/>
</dbReference>
<feature type="compositionally biased region" description="Gly residues" evidence="6">
    <location>
        <begin position="41"/>
        <end position="59"/>
    </location>
</feature>
<keyword evidence="10" id="KW-1185">Reference proteome</keyword>
<gene>
    <name evidence="9" type="ORF">GCM10007368_02270</name>
</gene>
<keyword evidence="2" id="KW-1003">Cell membrane</keyword>
<evidence type="ECO:0000256" key="7">
    <source>
        <dbReference type="SAM" id="Phobius"/>
    </source>
</evidence>
<organism evidence="9 10">
    <name type="scientific">Isoptericola cucumis</name>
    <dbReference type="NCBI Taxonomy" id="1776856"/>
    <lineage>
        <taxon>Bacteria</taxon>
        <taxon>Bacillati</taxon>
        <taxon>Actinomycetota</taxon>
        <taxon>Actinomycetes</taxon>
        <taxon>Micrococcales</taxon>
        <taxon>Promicromonosporaceae</taxon>
        <taxon>Isoptericola</taxon>
    </lineage>
</organism>
<feature type="domain" description="Type II secretion system protein GspF" evidence="8">
    <location>
        <begin position="74"/>
        <end position="194"/>
    </location>
</feature>
<keyword evidence="3 7" id="KW-0812">Transmembrane</keyword>
<evidence type="ECO:0000256" key="2">
    <source>
        <dbReference type="ARBA" id="ARBA00022475"/>
    </source>
</evidence>
<feature type="transmembrane region" description="Helical" evidence="7">
    <location>
        <begin position="6"/>
        <end position="26"/>
    </location>
</feature>
<evidence type="ECO:0000313" key="10">
    <source>
        <dbReference type="Proteomes" id="UP000632535"/>
    </source>
</evidence>
<keyword evidence="5 7" id="KW-0472">Membrane</keyword>
<dbReference type="RefSeq" id="WP_188521804.1">
    <property type="nucleotide sequence ID" value="NZ_BMDG01000001.1"/>
</dbReference>
<evidence type="ECO:0000256" key="6">
    <source>
        <dbReference type="SAM" id="MobiDB-lite"/>
    </source>
</evidence>
<dbReference type="PANTHER" id="PTHR35007">
    <property type="entry name" value="INTEGRAL MEMBRANE PROTEIN-RELATED"/>
    <property type="match status" value="1"/>
</dbReference>
<reference evidence="10" key="1">
    <citation type="journal article" date="2019" name="Int. J. Syst. Evol. Microbiol.">
        <title>The Global Catalogue of Microorganisms (GCM) 10K type strain sequencing project: providing services to taxonomists for standard genome sequencing and annotation.</title>
        <authorList>
            <consortium name="The Broad Institute Genomics Platform"/>
            <consortium name="The Broad Institute Genome Sequencing Center for Infectious Disease"/>
            <person name="Wu L."/>
            <person name="Ma J."/>
        </authorList>
    </citation>
    <scope>NUCLEOTIDE SEQUENCE [LARGE SCALE GENOMIC DNA]</scope>
    <source>
        <strain evidence="10">CCM 8653</strain>
    </source>
</reference>
<feature type="region of interest" description="Disordered" evidence="6">
    <location>
        <begin position="37"/>
        <end position="61"/>
    </location>
</feature>
<sequence>MSGGPAVVASAVGLLVLVAASPWWAAGRGARRRAGHQVAGAGPGEAGIGGPGGAAGGVGASPDAGPDAELPVLLELLAAAMRAGAGVPRALEATADAVRGNDAPALRAAAEALRLGADWDTAWRGAPARLGPLRRALRGAWVDGAASSDALRAARDEALHERRAAAATAAARLGVRLVLPLGACFLPAFVLVGLAPVLIALGVDLLSG</sequence>
<protein>
    <recommendedName>
        <fullName evidence="8">Type II secretion system protein GspF domain-containing protein</fullName>
    </recommendedName>
</protein>
<evidence type="ECO:0000313" key="9">
    <source>
        <dbReference type="EMBL" id="GGI04660.1"/>
    </source>
</evidence>
<feature type="transmembrane region" description="Helical" evidence="7">
    <location>
        <begin position="177"/>
        <end position="203"/>
    </location>
</feature>
<dbReference type="PANTHER" id="PTHR35007:SF3">
    <property type="entry name" value="POSSIBLE CONSERVED ALANINE RICH MEMBRANE PROTEIN"/>
    <property type="match status" value="1"/>
</dbReference>
<dbReference type="EMBL" id="BMDG01000001">
    <property type="protein sequence ID" value="GGI04660.1"/>
    <property type="molecule type" value="Genomic_DNA"/>
</dbReference>